<feature type="transmembrane region" description="Helical" evidence="6">
    <location>
        <begin position="409"/>
        <end position="430"/>
    </location>
</feature>
<dbReference type="EMBL" id="JAEHOD010000004">
    <property type="protein sequence ID" value="KAG2453078.1"/>
    <property type="molecule type" value="Genomic_DNA"/>
</dbReference>
<evidence type="ECO:0000259" key="7">
    <source>
        <dbReference type="PROSITE" id="PS50850"/>
    </source>
</evidence>
<feature type="compositionally biased region" description="Basic and acidic residues" evidence="5">
    <location>
        <begin position="681"/>
        <end position="693"/>
    </location>
</feature>
<feature type="transmembrane region" description="Helical" evidence="6">
    <location>
        <begin position="31"/>
        <end position="55"/>
    </location>
</feature>
<evidence type="ECO:0000256" key="4">
    <source>
        <dbReference type="ARBA" id="ARBA00023136"/>
    </source>
</evidence>
<evidence type="ECO:0000256" key="2">
    <source>
        <dbReference type="ARBA" id="ARBA00022692"/>
    </source>
</evidence>
<reference evidence="8" key="1">
    <citation type="journal article" date="2020" name="bioRxiv">
        <title>Comparative genomics of Chlamydomonas.</title>
        <authorList>
            <person name="Craig R.J."/>
            <person name="Hasan A.R."/>
            <person name="Ness R.W."/>
            <person name="Keightley P.D."/>
        </authorList>
    </citation>
    <scope>NUCLEOTIDE SEQUENCE</scope>
    <source>
        <strain evidence="8">CCAP 11/173</strain>
    </source>
</reference>
<feature type="transmembrane region" description="Helical" evidence="6">
    <location>
        <begin position="121"/>
        <end position="140"/>
    </location>
</feature>
<evidence type="ECO:0000256" key="1">
    <source>
        <dbReference type="ARBA" id="ARBA00004141"/>
    </source>
</evidence>
<proteinExistence type="predicted"/>
<dbReference type="PANTHER" id="PTHR24064">
    <property type="entry name" value="SOLUTE CARRIER FAMILY 22 MEMBER"/>
    <property type="match status" value="1"/>
</dbReference>
<dbReference type="GO" id="GO:0022857">
    <property type="term" value="F:transmembrane transporter activity"/>
    <property type="evidence" value="ECO:0007669"/>
    <property type="project" value="InterPro"/>
</dbReference>
<dbReference type="GO" id="GO:0016020">
    <property type="term" value="C:membrane"/>
    <property type="evidence" value="ECO:0007669"/>
    <property type="project" value="UniProtKB-SubCell"/>
</dbReference>
<dbReference type="InterPro" id="IPR005828">
    <property type="entry name" value="MFS_sugar_transport-like"/>
</dbReference>
<evidence type="ECO:0000256" key="6">
    <source>
        <dbReference type="SAM" id="Phobius"/>
    </source>
</evidence>
<feature type="region of interest" description="Disordered" evidence="5">
    <location>
        <begin position="677"/>
        <end position="701"/>
    </location>
</feature>
<feature type="transmembrane region" description="Helical" evidence="6">
    <location>
        <begin position="382"/>
        <end position="403"/>
    </location>
</feature>
<dbReference type="InterPro" id="IPR036259">
    <property type="entry name" value="MFS_trans_sf"/>
</dbReference>
<feature type="domain" description="Major facilitator superfamily (MFS) profile" evidence="7">
    <location>
        <begin position="45"/>
        <end position="552"/>
    </location>
</feature>
<dbReference type="InterPro" id="IPR020846">
    <property type="entry name" value="MFS_dom"/>
</dbReference>
<feature type="transmembrane region" description="Helical" evidence="6">
    <location>
        <begin position="527"/>
        <end position="547"/>
    </location>
</feature>
<comment type="subcellular location">
    <subcellularLocation>
        <location evidence="1">Membrane</location>
        <topology evidence="1">Multi-pass membrane protein</topology>
    </subcellularLocation>
</comment>
<keyword evidence="3 6" id="KW-1133">Transmembrane helix</keyword>
<comment type="caution">
    <text evidence="8">The sequence shown here is derived from an EMBL/GenBank/DDBJ whole genome shotgun (WGS) entry which is preliminary data.</text>
</comment>
<dbReference type="PROSITE" id="PS50850">
    <property type="entry name" value="MFS"/>
    <property type="match status" value="1"/>
</dbReference>
<feature type="transmembrane region" description="Helical" evidence="6">
    <location>
        <begin position="207"/>
        <end position="228"/>
    </location>
</feature>
<evidence type="ECO:0000256" key="3">
    <source>
        <dbReference type="ARBA" id="ARBA00022989"/>
    </source>
</evidence>
<feature type="transmembrane region" description="Helical" evidence="6">
    <location>
        <begin position="149"/>
        <end position="168"/>
    </location>
</feature>
<evidence type="ECO:0000313" key="8">
    <source>
        <dbReference type="EMBL" id="KAG2453078.1"/>
    </source>
</evidence>
<dbReference type="Proteomes" id="UP000613740">
    <property type="component" value="Unassembled WGS sequence"/>
</dbReference>
<dbReference type="AlphaFoldDB" id="A0A835WTN2"/>
<keyword evidence="9" id="KW-1185">Reference proteome</keyword>
<feature type="region of interest" description="Disordered" evidence="5">
    <location>
        <begin position="591"/>
        <end position="613"/>
    </location>
</feature>
<dbReference type="Gene3D" id="1.20.1250.20">
    <property type="entry name" value="MFS general substrate transporter like domains"/>
    <property type="match status" value="1"/>
</dbReference>
<feature type="compositionally biased region" description="Gly residues" evidence="5">
    <location>
        <begin position="722"/>
        <end position="734"/>
    </location>
</feature>
<feature type="transmembrane region" description="Helical" evidence="6">
    <location>
        <begin position="234"/>
        <end position="253"/>
    </location>
</feature>
<feature type="transmembrane region" description="Helical" evidence="6">
    <location>
        <begin position="505"/>
        <end position="521"/>
    </location>
</feature>
<evidence type="ECO:0000313" key="9">
    <source>
        <dbReference type="Proteomes" id="UP000613740"/>
    </source>
</evidence>
<keyword evidence="2 6" id="KW-0812">Transmembrane</keyword>
<feature type="transmembrane region" description="Helical" evidence="6">
    <location>
        <begin position="442"/>
        <end position="460"/>
    </location>
</feature>
<dbReference type="SUPFAM" id="SSF103473">
    <property type="entry name" value="MFS general substrate transporter"/>
    <property type="match status" value="1"/>
</dbReference>
<dbReference type="InterPro" id="IPR011701">
    <property type="entry name" value="MFS"/>
</dbReference>
<gene>
    <name evidence="8" type="ORF">HYH02_002410</name>
</gene>
<accession>A0A835WTN2</accession>
<sequence length="743" mass="75233">MTAAAGGGGSGGISFDDALSRYVGEFGRAQIRLHCIASIFWIGNALLILLMVFHVSPSPIKMHWWACNDPADEHCAAVFALPDPGKEFCTLSRDAWSWTHSRWSVISQFNLVCGSAWKSQLANAGFFMGYLIGSGVFGGVSDSRGRKPVLFGCTAFGAACTVGVGLAPNYVVYFIMRLLTGIGAAGQALTAYILATESVGPAWRGTAGVSTQCVFILGEFVLVLLAYVARPWRVLSFTVAVVNAAQLLLWPVLPESPRWLLVRGRLEEATAILAKIAAGNGRAMPSEPLAVAGDSGDSPTAVAAAAEEGASLMGAHAEALAAGKQHDSGIAATSTTSAASSGTAVTTAAGAPAAGGAGAGGEAKPLGLTAMLLRDRHMLRRFLVLAYVWMVVCMTYYGISLALSGLPGSIYVSFMIAAAAELPANLVAAWAIDRFGRHNTMAWGMLLGGAACLACAFVPAGPASSAFAALGKFGCAGAFTIASIFTSEMFPTLVRSAVLGAENEAARVGGIAAPFIVLVGVSTGQGAMPFIIFGIASLVAGGAIFTLPETLGTRLPDTMQDMGGIQSIFTTQPWRAGGWRQTLREMFRARGGPGTVNRASPHATPAKGKTPSGFNITAAMATADGSARVGAGAGGAAHPVMSVHAVAGGSGSLPSGSGMGGAGGNGSVEIGQVRYGGYGPVHDDDDHHHDHGDGGAAGRGNGALLHSSTAYSDTHWGGSAAGGAAAGAGAGAGAGVMHSRSGM</sequence>
<organism evidence="8 9">
    <name type="scientific">Chlamydomonas schloesseri</name>
    <dbReference type="NCBI Taxonomy" id="2026947"/>
    <lineage>
        <taxon>Eukaryota</taxon>
        <taxon>Viridiplantae</taxon>
        <taxon>Chlorophyta</taxon>
        <taxon>core chlorophytes</taxon>
        <taxon>Chlorophyceae</taxon>
        <taxon>CS clade</taxon>
        <taxon>Chlamydomonadales</taxon>
        <taxon>Chlamydomonadaceae</taxon>
        <taxon>Chlamydomonas</taxon>
    </lineage>
</organism>
<dbReference type="Pfam" id="PF07690">
    <property type="entry name" value="MFS_1"/>
    <property type="match status" value="1"/>
</dbReference>
<feature type="transmembrane region" description="Helical" evidence="6">
    <location>
        <begin position="174"/>
        <end position="195"/>
    </location>
</feature>
<evidence type="ECO:0000256" key="5">
    <source>
        <dbReference type="SAM" id="MobiDB-lite"/>
    </source>
</evidence>
<protein>
    <recommendedName>
        <fullName evidence="7">Major facilitator superfamily (MFS) profile domain-containing protein</fullName>
    </recommendedName>
</protein>
<feature type="region of interest" description="Disordered" evidence="5">
    <location>
        <begin position="722"/>
        <end position="743"/>
    </location>
</feature>
<dbReference type="OrthoDB" id="3936150at2759"/>
<dbReference type="Pfam" id="PF00083">
    <property type="entry name" value="Sugar_tr"/>
    <property type="match status" value="1"/>
</dbReference>
<keyword evidence="4 6" id="KW-0472">Membrane</keyword>
<name>A0A835WTN2_9CHLO</name>